<evidence type="ECO:0000313" key="2">
    <source>
        <dbReference type="EMBL" id="QOV89250.1"/>
    </source>
</evidence>
<feature type="domain" description="DUF2314" evidence="1">
    <location>
        <begin position="302"/>
        <end position="388"/>
    </location>
</feature>
<name>A0A7M2WXL1_9BACT</name>
<reference evidence="2 3" key="1">
    <citation type="submission" date="2020-10" db="EMBL/GenBank/DDBJ databases">
        <title>Wide distribution of Phycisphaera-like planctomycetes from WD2101 soil group in peatlands and genome analysis of the first cultivated representative.</title>
        <authorList>
            <person name="Dedysh S.N."/>
            <person name="Beletsky A.V."/>
            <person name="Ivanova A."/>
            <person name="Kulichevskaya I.S."/>
            <person name="Suzina N.E."/>
            <person name="Philippov D.A."/>
            <person name="Rakitin A.L."/>
            <person name="Mardanov A.V."/>
            <person name="Ravin N.V."/>
        </authorList>
    </citation>
    <scope>NUCLEOTIDE SEQUENCE [LARGE SCALE GENOMIC DNA]</scope>
    <source>
        <strain evidence="2 3">M1803</strain>
    </source>
</reference>
<dbReference type="InterPro" id="IPR018756">
    <property type="entry name" value="DUF2314"/>
</dbReference>
<dbReference type="EMBL" id="CP063458">
    <property type="protein sequence ID" value="QOV89250.1"/>
    <property type="molecule type" value="Genomic_DNA"/>
</dbReference>
<sequence>MPPRLSEFAPALKAARVGGQKVDAQGHHWAAELKHADWGTAKAICLRDLGAPPPFLIDLDPHLNEQERQLAKEAGCVVSVVVQGGKNDVLRDRKSLLRFLRVLMADDGLVAMDHTAQRFWSRAGLDDELAHNADLDVESLFTTHVITDDVPEDAPEGTDTPALWLHTHGLAEIGFFDFDVLSPHESITSQGGFDALRVMAFGILEGKATSGMERFTVAGGGGDVRLVDVARFNRKAAAADIAMRIGADESHNVSRVVLCEPPGGFLGKLFDRPKPSQWLQQEVGDGNLLLYFPDSATDLMAERARATWAKFRDWSAELAEFAFPVIAKIGYETDTGGGREHLWFSVNNARDADVEATLDSQPFDIAAMKPGDRRRHPLERLTDWAIITPIGMITPRNTTPLRRIRENIDKFREAMKEIRALEQQESNT</sequence>
<dbReference type="Proteomes" id="UP000593765">
    <property type="component" value="Chromosome"/>
</dbReference>
<dbReference type="AlphaFoldDB" id="A0A7M2WXL1"/>
<evidence type="ECO:0000313" key="3">
    <source>
        <dbReference type="Proteomes" id="UP000593765"/>
    </source>
</evidence>
<evidence type="ECO:0000259" key="1">
    <source>
        <dbReference type="Pfam" id="PF10077"/>
    </source>
</evidence>
<accession>A0A7M2WXL1</accession>
<keyword evidence="3" id="KW-1185">Reference proteome</keyword>
<dbReference type="Pfam" id="PF10077">
    <property type="entry name" value="DUF2314"/>
    <property type="match status" value="1"/>
</dbReference>
<dbReference type="KEGG" id="hbs:IPV69_24065"/>
<organism evidence="2 3">
    <name type="scientific">Humisphaera borealis</name>
    <dbReference type="NCBI Taxonomy" id="2807512"/>
    <lineage>
        <taxon>Bacteria</taxon>
        <taxon>Pseudomonadati</taxon>
        <taxon>Planctomycetota</taxon>
        <taxon>Phycisphaerae</taxon>
        <taxon>Tepidisphaerales</taxon>
        <taxon>Tepidisphaeraceae</taxon>
        <taxon>Humisphaera</taxon>
    </lineage>
</organism>
<proteinExistence type="predicted"/>
<dbReference type="RefSeq" id="WP_206292277.1">
    <property type="nucleotide sequence ID" value="NZ_CP063458.1"/>
</dbReference>
<protein>
    <submittedName>
        <fullName evidence="2">DUF4026 domain-containing protein</fullName>
    </submittedName>
</protein>
<gene>
    <name evidence="2" type="ORF">IPV69_24065</name>
</gene>